<comment type="caution">
    <text evidence="14">The sequence shown here is derived from an EMBL/GenBank/DDBJ whole genome shotgun (WGS) entry which is preliminary data.</text>
</comment>
<evidence type="ECO:0000313" key="14">
    <source>
        <dbReference type="EMBL" id="KAH0819495.1"/>
    </source>
</evidence>
<sequence>MWWVLIFFTCTLAMYYIRLKRKNKYWSERGVKQGSPVIIFGDKWRAISHNQSLAAWVQKIYNYSSTDRYCGAYDFMSPALVLRDPDLIKDILVKDFDHFVDHKRVIPEGSDPIWDKNLFFLTGKKWRDMRSTLSPAFTGSKMRQMYVLITKSAEQFVGHFLKQEKKSIPIEMKDTFARFTNDIIASTIFGFECDSLEDRESKFYEMARRITDFSGVWQGIKILGFFILPKLYKVFQIKILSTKVSNFFYDIVKENIKTRRLQHITRPDMINLLMEARENHKLIHGVEITDEDVTAQALVFFFAGFDSVSSLMCFMSYELALHPDIQDRLRHEIDRTASELSNNELTYDAVKSMKYLDMVVSGELKIWTIEQYLDICYLYLLETLRKWPITPFVNRVCTIPYTVEPKEPHEQPISFKKDAIVMLPIYGLHHDPKYFPDPERFDPERFNETNKPKITPYTFVPFGAGPRKCIGYRFALLEIKVLFFYLLSKFEIVPTEKTQIPVKLSKKSLNMTPEEGLYYGSYNFTIPSLILKDPDLVKQITVKDFDHFVDHNTFLSEEVDPLWGKNLFALTGQRWRDMRSTLSPAFTSSKMRMMFALISQSGEQFAKHFLEQNQDLVEIHVKDVLSRFTNDVVASIAFGIECNSLKDRDNEFYLMGKDVTNLTSFWKTIKILIHLLFPKVSKYTGENIAKREKYGIVRPDMINLLMEARKNGLQYEETPEKDAGFATVEESNVGKNPKRQKTPITDEDITAQALIFFFAGFETVSSQMSFLAYELAIHTDIQKRLTQEVDDTLNLCEGKLTYERLLGMKYMDMVVSETLRKWPSTLAVDRICTKPYTIESKNPNEVSVFLEEKEVLFLPIYAFHRDPRHYPDPEKFDPERFSDENKSNIKPFTYFPFGGGPRNCIGSRFALLEIKALFFHLLSSFEIIPVEKTEIPVKISKSSFTLAPQDPFWLGLKRRTDKKDAEYDGVCQ</sequence>
<reference evidence="14" key="2">
    <citation type="submission" date="2021-08" db="EMBL/GenBank/DDBJ databases">
        <authorList>
            <person name="Eriksson T."/>
        </authorList>
    </citation>
    <scope>NUCLEOTIDE SEQUENCE</scope>
    <source>
        <strain evidence="14">Stoneville</strain>
        <tissue evidence="14">Whole head</tissue>
    </source>
</reference>
<proteinExistence type="inferred from homology"/>
<evidence type="ECO:0000256" key="7">
    <source>
        <dbReference type="ARBA" id="ARBA00022824"/>
    </source>
</evidence>
<comment type="subcellular location">
    <subcellularLocation>
        <location evidence="3">Endoplasmic reticulum membrane</location>
        <topology evidence="3">Peripheral membrane protein</topology>
    </subcellularLocation>
    <subcellularLocation>
        <location evidence="2">Microsome membrane</location>
        <topology evidence="2">Peripheral membrane protein</topology>
    </subcellularLocation>
</comment>
<comment type="similarity">
    <text evidence="4">Belongs to the cytochrome P450 family.</text>
</comment>
<dbReference type="GO" id="GO:0016705">
    <property type="term" value="F:oxidoreductase activity, acting on paired donors, with incorporation or reduction of molecular oxygen"/>
    <property type="evidence" value="ECO:0007669"/>
    <property type="project" value="InterPro"/>
</dbReference>
<dbReference type="FunFam" id="1.10.630.10:FF:000042">
    <property type="entry name" value="Cytochrome P450"/>
    <property type="match status" value="1"/>
</dbReference>
<evidence type="ECO:0000256" key="11">
    <source>
        <dbReference type="ARBA" id="ARBA00023033"/>
    </source>
</evidence>
<evidence type="ECO:0008006" key="16">
    <source>
        <dbReference type="Google" id="ProtNLM"/>
    </source>
</evidence>
<dbReference type="GO" id="GO:0020037">
    <property type="term" value="F:heme binding"/>
    <property type="evidence" value="ECO:0007669"/>
    <property type="project" value="InterPro"/>
</dbReference>
<evidence type="ECO:0000256" key="12">
    <source>
        <dbReference type="ARBA" id="ARBA00023136"/>
    </source>
</evidence>
<dbReference type="CDD" id="cd11056">
    <property type="entry name" value="CYP6-like"/>
    <property type="match status" value="2"/>
</dbReference>
<keyword evidence="9" id="KW-0560">Oxidoreductase</keyword>
<dbReference type="PROSITE" id="PS00086">
    <property type="entry name" value="CYTOCHROME_P450"/>
    <property type="match status" value="2"/>
</dbReference>
<keyword evidence="5 13" id="KW-0349">Heme</keyword>
<keyword evidence="6 13" id="KW-0479">Metal-binding</keyword>
<keyword evidence="11" id="KW-0503">Monooxygenase</keyword>
<dbReference type="InterPro" id="IPR017972">
    <property type="entry name" value="Cyt_P450_CS"/>
</dbReference>
<keyword evidence="10 13" id="KW-0408">Iron</keyword>
<evidence type="ECO:0000256" key="13">
    <source>
        <dbReference type="PIRSR" id="PIRSR602401-1"/>
    </source>
</evidence>
<evidence type="ECO:0000256" key="5">
    <source>
        <dbReference type="ARBA" id="ARBA00022617"/>
    </source>
</evidence>
<dbReference type="PRINTS" id="PR00463">
    <property type="entry name" value="EP450I"/>
</dbReference>
<dbReference type="PRINTS" id="PR00385">
    <property type="entry name" value="P450"/>
</dbReference>
<dbReference type="SUPFAM" id="SSF48264">
    <property type="entry name" value="Cytochrome P450"/>
    <property type="match status" value="2"/>
</dbReference>
<evidence type="ECO:0000256" key="9">
    <source>
        <dbReference type="ARBA" id="ARBA00023002"/>
    </source>
</evidence>
<dbReference type="GO" id="GO:0004497">
    <property type="term" value="F:monooxygenase activity"/>
    <property type="evidence" value="ECO:0007669"/>
    <property type="project" value="UniProtKB-KW"/>
</dbReference>
<dbReference type="InterPro" id="IPR036396">
    <property type="entry name" value="Cyt_P450_sf"/>
</dbReference>
<evidence type="ECO:0000256" key="6">
    <source>
        <dbReference type="ARBA" id="ARBA00022723"/>
    </source>
</evidence>
<dbReference type="Proteomes" id="UP000719412">
    <property type="component" value="Unassembled WGS sequence"/>
</dbReference>
<evidence type="ECO:0000313" key="15">
    <source>
        <dbReference type="Proteomes" id="UP000719412"/>
    </source>
</evidence>
<evidence type="ECO:0000256" key="1">
    <source>
        <dbReference type="ARBA" id="ARBA00001971"/>
    </source>
</evidence>
<evidence type="ECO:0000256" key="8">
    <source>
        <dbReference type="ARBA" id="ARBA00022848"/>
    </source>
</evidence>
<dbReference type="Gene3D" id="1.10.630.10">
    <property type="entry name" value="Cytochrome P450"/>
    <property type="match status" value="2"/>
</dbReference>
<dbReference type="EMBL" id="JABDTM020014404">
    <property type="protein sequence ID" value="KAH0819495.1"/>
    <property type="molecule type" value="Genomic_DNA"/>
</dbReference>
<dbReference type="Pfam" id="PF00067">
    <property type="entry name" value="p450"/>
    <property type="match status" value="3"/>
</dbReference>
<name>A0A8J6HRL2_TENMO</name>
<comment type="cofactor">
    <cofactor evidence="1 13">
        <name>heme</name>
        <dbReference type="ChEBI" id="CHEBI:30413"/>
    </cofactor>
</comment>
<reference evidence="14" key="1">
    <citation type="journal article" date="2020" name="J Insects Food Feed">
        <title>The yellow mealworm (Tenebrio molitor) genome: a resource for the emerging insects as food and feed industry.</title>
        <authorList>
            <person name="Eriksson T."/>
            <person name="Andere A."/>
            <person name="Kelstrup H."/>
            <person name="Emery V."/>
            <person name="Picard C."/>
        </authorList>
    </citation>
    <scope>NUCLEOTIDE SEQUENCE</scope>
    <source>
        <strain evidence="14">Stoneville</strain>
        <tissue evidence="14">Whole head</tissue>
    </source>
</reference>
<evidence type="ECO:0000256" key="4">
    <source>
        <dbReference type="ARBA" id="ARBA00010617"/>
    </source>
</evidence>
<dbReference type="GO" id="GO:0005506">
    <property type="term" value="F:iron ion binding"/>
    <property type="evidence" value="ECO:0007669"/>
    <property type="project" value="InterPro"/>
</dbReference>
<keyword evidence="8" id="KW-0492">Microsome</keyword>
<keyword evidence="15" id="KW-1185">Reference proteome</keyword>
<dbReference type="InterPro" id="IPR050476">
    <property type="entry name" value="Insect_CytP450_Detox"/>
</dbReference>
<dbReference type="PANTHER" id="PTHR24292">
    <property type="entry name" value="CYTOCHROME P450"/>
    <property type="match status" value="1"/>
</dbReference>
<feature type="binding site" description="axial binding residue" evidence="13">
    <location>
        <position position="904"/>
    </location>
    <ligand>
        <name>heme</name>
        <dbReference type="ChEBI" id="CHEBI:30413"/>
    </ligand>
    <ligandPart>
        <name>Fe</name>
        <dbReference type="ChEBI" id="CHEBI:18248"/>
    </ligandPart>
</feature>
<gene>
    <name evidence="14" type="ORF">GEV33_003296</name>
</gene>
<keyword evidence="12" id="KW-0472">Membrane</keyword>
<accession>A0A8J6HRL2</accession>
<evidence type="ECO:0000256" key="10">
    <source>
        <dbReference type="ARBA" id="ARBA00023004"/>
    </source>
</evidence>
<dbReference type="PANTHER" id="PTHR24292:SF54">
    <property type="entry name" value="CYP9F3-RELATED"/>
    <property type="match status" value="1"/>
</dbReference>
<dbReference type="InterPro" id="IPR002401">
    <property type="entry name" value="Cyt_P450_E_grp-I"/>
</dbReference>
<dbReference type="InterPro" id="IPR001128">
    <property type="entry name" value="Cyt_P450"/>
</dbReference>
<protein>
    <recommendedName>
        <fullName evidence="16">Cytochrome P450 monooxygenase</fullName>
    </recommendedName>
</protein>
<organism evidence="14 15">
    <name type="scientific">Tenebrio molitor</name>
    <name type="common">Yellow mealworm beetle</name>
    <dbReference type="NCBI Taxonomy" id="7067"/>
    <lineage>
        <taxon>Eukaryota</taxon>
        <taxon>Metazoa</taxon>
        <taxon>Ecdysozoa</taxon>
        <taxon>Arthropoda</taxon>
        <taxon>Hexapoda</taxon>
        <taxon>Insecta</taxon>
        <taxon>Pterygota</taxon>
        <taxon>Neoptera</taxon>
        <taxon>Endopterygota</taxon>
        <taxon>Coleoptera</taxon>
        <taxon>Polyphaga</taxon>
        <taxon>Cucujiformia</taxon>
        <taxon>Tenebrionidae</taxon>
        <taxon>Tenebrio</taxon>
    </lineage>
</organism>
<evidence type="ECO:0000256" key="2">
    <source>
        <dbReference type="ARBA" id="ARBA00004174"/>
    </source>
</evidence>
<keyword evidence="7" id="KW-0256">Endoplasmic reticulum</keyword>
<evidence type="ECO:0000256" key="3">
    <source>
        <dbReference type="ARBA" id="ARBA00004406"/>
    </source>
</evidence>
<dbReference type="GO" id="GO:0005789">
    <property type="term" value="C:endoplasmic reticulum membrane"/>
    <property type="evidence" value="ECO:0007669"/>
    <property type="project" value="UniProtKB-SubCell"/>
</dbReference>
<dbReference type="AlphaFoldDB" id="A0A8J6HRL2"/>